<gene>
    <name evidence="3" type="ORF">H9633_08880</name>
</gene>
<dbReference type="RefSeq" id="WP_191712822.1">
    <property type="nucleotide sequence ID" value="NZ_JACSPX010000001.1"/>
</dbReference>
<evidence type="ECO:0000256" key="1">
    <source>
        <dbReference type="SAM" id="MobiDB-lite"/>
    </source>
</evidence>
<keyword evidence="2" id="KW-1133">Transmembrane helix</keyword>
<evidence type="ECO:0000313" key="3">
    <source>
        <dbReference type="EMBL" id="MBD8012413.1"/>
    </source>
</evidence>
<evidence type="ECO:0008006" key="5">
    <source>
        <dbReference type="Google" id="ProtNLM"/>
    </source>
</evidence>
<reference evidence="3 4" key="1">
    <citation type="submission" date="2020-08" db="EMBL/GenBank/DDBJ databases">
        <title>A Genomic Blueprint of the Chicken Gut Microbiome.</title>
        <authorList>
            <person name="Gilroy R."/>
            <person name="Ravi A."/>
            <person name="Getino M."/>
            <person name="Pursley I."/>
            <person name="Horton D.L."/>
            <person name="Alikhan N.-F."/>
            <person name="Baker D."/>
            <person name="Gharbi K."/>
            <person name="Hall N."/>
            <person name="Watson M."/>
            <person name="Adriaenssens E.M."/>
            <person name="Foster-Nyarko E."/>
            <person name="Jarju S."/>
            <person name="Secka A."/>
            <person name="Antonio M."/>
            <person name="Oren A."/>
            <person name="Chaudhuri R."/>
            <person name="La Ragione R.M."/>
            <person name="Hildebrand F."/>
            <person name="Pallen M.J."/>
        </authorList>
    </citation>
    <scope>NUCLEOTIDE SEQUENCE [LARGE SCALE GENOMIC DNA]</scope>
    <source>
        <strain evidence="3 4">Re1</strain>
    </source>
</reference>
<proteinExistence type="predicted"/>
<dbReference type="Proteomes" id="UP000611521">
    <property type="component" value="Unassembled WGS sequence"/>
</dbReference>
<comment type="caution">
    <text evidence="3">The sequence shown here is derived from an EMBL/GenBank/DDBJ whole genome shotgun (WGS) entry which is preliminary data.</text>
</comment>
<feature type="region of interest" description="Disordered" evidence="1">
    <location>
        <begin position="243"/>
        <end position="281"/>
    </location>
</feature>
<name>A0ABR8W5W7_9MICO</name>
<evidence type="ECO:0000256" key="2">
    <source>
        <dbReference type="SAM" id="Phobius"/>
    </source>
</evidence>
<evidence type="ECO:0000313" key="4">
    <source>
        <dbReference type="Proteomes" id="UP000611521"/>
    </source>
</evidence>
<keyword evidence="4" id="KW-1185">Reference proteome</keyword>
<accession>A0ABR8W5W7</accession>
<sequence>MHPLRTAQRSASSPFGRTSGAVAIAAGMIIAALPPVAYASAVSTPITIEATISDGTDTAALAGVAVTVRGPSVDGAVLASGTTRADGTVSLDIEASPTVDGDQRSFVADAVWPGARGELERTEAQTEFTPDSDSVSVTFWGSFATITGTVSATADGAPVADLQGSTLAILSGEVEVQRVPLAADGRFTSGAVPATADDDYRLALTPPPGLVLASEQPANPPFRVAAAQPGIDVDREFALVSDSVAPTPTPAPTPIPTPTPPPTPTPTPTPSPAPTPAPTVPVPAPTHAAAYVYPGIPLFSRPVSSALGTSPDTVLDSVIDAAQRANGDPVALMSDAGQVLGFAQDTDRADGIPPVNSLLDRMTGLRQTGSVIATTDLENVMLMLQDTRSSLQEQQLGSQLSEVHERNRAIAASVDAVAALEAYGRAPSRAGFDAAAAALRGASMTHPFQDLYRDGEPDPTAGRVQAAAAAAALRAQLDVARNSQQMDMLRLQPLMTRQAEGVDLMTSFVEKVRSTRSSVIGTMRSAPIALGSVQWREGDAADAFDLSAVPDGDHHLILHFAETGFSAITPVHVDRAALAATGADSPTTAAWVGAGLILAGILIFASPSLRRAAAARGQLRRG</sequence>
<dbReference type="EMBL" id="JACSPX010000001">
    <property type="protein sequence ID" value="MBD8012413.1"/>
    <property type="molecule type" value="Genomic_DNA"/>
</dbReference>
<organism evidence="3 4">
    <name type="scientific">Microbacterium commune</name>
    <dbReference type="NCBI Taxonomy" id="2762219"/>
    <lineage>
        <taxon>Bacteria</taxon>
        <taxon>Bacillati</taxon>
        <taxon>Actinomycetota</taxon>
        <taxon>Actinomycetes</taxon>
        <taxon>Micrococcales</taxon>
        <taxon>Microbacteriaceae</taxon>
        <taxon>Microbacterium</taxon>
    </lineage>
</organism>
<feature type="transmembrane region" description="Helical" evidence="2">
    <location>
        <begin position="589"/>
        <end position="609"/>
    </location>
</feature>
<keyword evidence="2" id="KW-0472">Membrane</keyword>
<keyword evidence="2" id="KW-0812">Transmembrane</keyword>
<feature type="compositionally biased region" description="Pro residues" evidence="1">
    <location>
        <begin position="247"/>
        <end position="281"/>
    </location>
</feature>
<protein>
    <recommendedName>
        <fullName evidence="5">Ig-like domain (Group 3)</fullName>
    </recommendedName>
</protein>